<dbReference type="OMA" id="HHQVDNV"/>
<organism evidence="2 3">
    <name type="scientific">Eutrema salsugineum</name>
    <name type="common">Saltwater cress</name>
    <name type="synonym">Sisymbrium salsugineum</name>
    <dbReference type="NCBI Taxonomy" id="72664"/>
    <lineage>
        <taxon>Eukaryota</taxon>
        <taxon>Viridiplantae</taxon>
        <taxon>Streptophyta</taxon>
        <taxon>Embryophyta</taxon>
        <taxon>Tracheophyta</taxon>
        <taxon>Spermatophyta</taxon>
        <taxon>Magnoliopsida</taxon>
        <taxon>eudicotyledons</taxon>
        <taxon>Gunneridae</taxon>
        <taxon>Pentapetalae</taxon>
        <taxon>rosids</taxon>
        <taxon>malvids</taxon>
        <taxon>Brassicales</taxon>
        <taxon>Brassicaceae</taxon>
        <taxon>Eutremeae</taxon>
        <taxon>Eutrema</taxon>
    </lineage>
</organism>
<dbReference type="AlphaFoldDB" id="V4M3C2"/>
<dbReference type="Pfam" id="PF07734">
    <property type="entry name" value="FBA_1"/>
    <property type="match status" value="2"/>
</dbReference>
<gene>
    <name evidence="2" type="ORF">EUTSA_v10022798mg</name>
</gene>
<name>V4M3C2_EUTSA</name>
<feature type="domain" description="F-box" evidence="1">
    <location>
        <begin position="1"/>
        <end position="47"/>
    </location>
</feature>
<keyword evidence="3" id="KW-1185">Reference proteome</keyword>
<dbReference type="InterPro" id="IPR017451">
    <property type="entry name" value="F-box-assoc_interact_dom"/>
</dbReference>
<dbReference type="InterPro" id="IPR006527">
    <property type="entry name" value="F-box-assoc_dom_typ1"/>
</dbReference>
<dbReference type="InterPro" id="IPR036047">
    <property type="entry name" value="F-box-like_dom_sf"/>
</dbReference>
<dbReference type="InterPro" id="IPR001810">
    <property type="entry name" value="F-box_dom"/>
</dbReference>
<dbReference type="KEGG" id="eus:EUTSA_v10022798mg"/>
<evidence type="ECO:0000313" key="2">
    <source>
        <dbReference type="EMBL" id="ESQ50694.1"/>
    </source>
</evidence>
<evidence type="ECO:0000259" key="1">
    <source>
        <dbReference type="PROSITE" id="PS50181"/>
    </source>
</evidence>
<dbReference type="PANTHER" id="PTHR31672">
    <property type="entry name" value="BNACNNG10540D PROTEIN"/>
    <property type="match status" value="1"/>
</dbReference>
<dbReference type="Gene3D" id="1.20.1280.50">
    <property type="match status" value="1"/>
</dbReference>
<dbReference type="Proteomes" id="UP000030689">
    <property type="component" value="Unassembled WGS sequence"/>
</dbReference>
<dbReference type="PROSITE" id="PS50181">
    <property type="entry name" value="FBOX"/>
    <property type="match status" value="1"/>
</dbReference>
<sequence length="288" mass="33263">MARISDLPRDLIEEVLSRVPLTSLRAIRFTCRKWNDLTNERSFTEKRISEAAKKKQAKEFQVIMIMKSRVYLMSINLYGLETNVDPYLNFKGELISLNDANHQVDISSVFHCDGLLLCITKDISSRRCLMQFLEEMNYFLICFDFTTERFGPRLPLPFHAFGYDQVTLSGVGEEEQLLVLFQHYYTMRLQIWVTSKIEPIDVSWNKLFLAVDLTLLTGFEFLTEDTSFFIDHKENVAVVFDKDCEIATTSNIAYIIGKNGCFKEVDLGESTCPFLCSYVPSSVQIKQI</sequence>
<evidence type="ECO:0000313" key="3">
    <source>
        <dbReference type="Proteomes" id="UP000030689"/>
    </source>
</evidence>
<dbReference type="CDD" id="cd22157">
    <property type="entry name" value="F-box_AtFBW1-like"/>
    <property type="match status" value="1"/>
</dbReference>
<accession>V4M3C2</accession>
<dbReference type="Gramene" id="ESQ50694">
    <property type="protein sequence ID" value="ESQ50694"/>
    <property type="gene ID" value="EUTSA_v10022798mg"/>
</dbReference>
<dbReference type="STRING" id="72664.V4M3C2"/>
<protein>
    <recommendedName>
        <fullName evidence="1">F-box domain-containing protein</fullName>
    </recommendedName>
</protein>
<dbReference type="Pfam" id="PF00646">
    <property type="entry name" value="F-box"/>
    <property type="match status" value="1"/>
</dbReference>
<dbReference type="SUPFAM" id="SSF81383">
    <property type="entry name" value="F-box domain"/>
    <property type="match status" value="1"/>
</dbReference>
<dbReference type="NCBIfam" id="TIGR01640">
    <property type="entry name" value="F_box_assoc_1"/>
    <property type="match status" value="1"/>
</dbReference>
<dbReference type="InterPro" id="IPR050796">
    <property type="entry name" value="SCF_F-box_component"/>
</dbReference>
<dbReference type="PANTHER" id="PTHR31672:SF2">
    <property type="entry name" value="F-BOX DOMAIN-CONTAINING PROTEIN"/>
    <property type="match status" value="1"/>
</dbReference>
<dbReference type="EMBL" id="KI517392">
    <property type="protein sequence ID" value="ESQ50694.1"/>
    <property type="molecule type" value="Genomic_DNA"/>
</dbReference>
<reference evidence="2 3" key="1">
    <citation type="journal article" date="2013" name="Front. Plant Sci.">
        <title>The Reference Genome of the Halophytic Plant Eutrema salsugineum.</title>
        <authorList>
            <person name="Yang R."/>
            <person name="Jarvis D.E."/>
            <person name="Chen H."/>
            <person name="Beilstein M.A."/>
            <person name="Grimwood J."/>
            <person name="Jenkins J."/>
            <person name="Shu S."/>
            <person name="Prochnik S."/>
            <person name="Xin M."/>
            <person name="Ma C."/>
            <person name="Schmutz J."/>
            <person name="Wing R.A."/>
            <person name="Mitchell-Olds T."/>
            <person name="Schumaker K.S."/>
            <person name="Wang X."/>
        </authorList>
    </citation>
    <scope>NUCLEOTIDE SEQUENCE [LARGE SCALE GENOMIC DNA]</scope>
</reference>
<proteinExistence type="predicted"/>
<dbReference type="SMART" id="SM00256">
    <property type="entry name" value="FBOX"/>
    <property type="match status" value="1"/>
</dbReference>